<dbReference type="PROSITE" id="PS51257">
    <property type="entry name" value="PROKAR_LIPOPROTEIN"/>
    <property type="match status" value="1"/>
</dbReference>
<reference evidence="3 4" key="1">
    <citation type="submission" date="2018-11" db="EMBL/GenBank/DDBJ databases">
        <title>YIM 102482-1 draft genome.</title>
        <authorList>
            <person name="Li G."/>
            <person name="Jiang Y."/>
        </authorList>
    </citation>
    <scope>NUCLEOTIDE SEQUENCE [LARGE SCALE GENOMIC DNA]</scope>
    <source>
        <strain evidence="3 4">YIM 102482-1</strain>
    </source>
</reference>
<keyword evidence="4" id="KW-1185">Reference proteome</keyword>
<dbReference type="Gene3D" id="1.20.1260.10">
    <property type="match status" value="1"/>
</dbReference>
<evidence type="ECO:0000313" key="4">
    <source>
        <dbReference type="Proteomes" id="UP000274391"/>
    </source>
</evidence>
<dbReference type="InterPro" id="IPR005183">
    <property type="entry name" value="DUF305_CopM-like"/>
</dbReference>
<dbReference type="OrthoDB" id="26872at2"/>
<dbReference type="PANTHER" id="PTHR36933">
    <property type="entry name" value="SLL0788 PROTEIN"/>
    <property type="match status" value="1"/>
</dbReference>
<evidence type="ECO:0000313" key="3">
    <source>
        <dbReference type="EMBL" id="RRJ85607.1"/>
    </source>
</evidence>
<keyword evidence="1" id="KW-0732">Signal</keyword>
<feature type="domain" description="DUF305" evidence="2">
    <location>
        <begin position="48"/>
        <end position="195"/>
    </location>
</feature>
<dbReference type="RefSeq" id="WP_124974032.1">
    <property type="nucleotide sequence ID" value="NZ_RQVS01000024.1"/>
</dbReference>
<feature type="chain" id="PRO_5039441977" evidence="1">
    <location>
        <begin position="21"/>
        <end position="198"/>
    </location>
</feature>
<evidence type="ECO:0000259" key="2">
    <source>
        <dbReference type="Pfam" id="PF03713"/>
    </source>
</evidence>
<feature type="signal peptide" evidence="1">
    <location>
        <begin position="1"/>
        <end position="20"/>
    </location>
</feature>
<name>A0A3P3VTG4_9MICO</name>
<dbReference type="PANTHER" id="PTHR36933:SF1">
    <property type="entry name" value="SLL0788 PROTEIN"/>
    <property type="match status" value="1"/>
</dbReference>
<comment type="caution">
    <text evidence="3">The sequence shown here is derived from an EMBL/GenBank/DDBJ whole genome shotgun (WGS) entry which is preliminary data.</text>
</comment>
<accession>A0A3P3VTG4</accession>
<sequence>MKLRTFFVIPAILTASLVLAGCTAGSGASAPPQSTTSSSVTEDFNSADVMFAQMMVPHHVQAVEMSDVILAKEGIDPRVVTLAEEIKAAQQPEIDALNGMIEAWGMPPAATDGMDMGHGGHMDGMMTEEDMAALDAATGTEASRLFLEQMIVHHEGAVEMAQLQVDSGVNPDAVTMAQAIIDAQNVEIETMREILQSL</sequence>
<proteinExistence type="predicted"/>
<organism evidence="3 4">
    <name type="scientific">Gulosibacter macacae</name>
    <dbReference type="NCBI Taxonomy" id="2488791"/>
    <lineage>
        <taxon>Bacteria</taxon>
        <taxon>Bacillati</taxon>
        <taxon>Actinomycetota</taxon>
        <taxon>Actinomycetes</taxon>
        <taxon>Micrococcales</taxon>
        <taxon>Microbacteriaceae</taxon>
        <taxon>Gulosibacter</taxon>
    </lineage>
</organism>
<dbReference type="Pfam" id="PF03713">
    <property type="entry name" value="DUF305"/>
    <property type="match status" value="1"/>
</dbReference>
<gene>
    <name evidence="3" type="ORF">EG850_12640</name>
</gene>
<dbReference type="InterPro" id="IPR012347">
    <property type="entry name" value="Ferritin-like"/>
</dbReference>
<protein>
    <submittedName>
        <fullName evidence="3">DUF305 domain-containing protein</fullName>
    </submittedName>
</protein>
<evidence type="ECO:0000256" key="1">
    <source>
        <dbReference type="SAM" id="SignalP"/>
    </source>
</evidence>
<dbReference type="Proteomes" id="UP000274391">
    <property type="component" value="Unassembled WGS sequence"/>
</dbReference>
<dbReference type="EMBL" id="RQVS01000024">
    <property type="protein sequence ID" value="RRJ85607.1"/>
    <property type="molecule type" value="Genomic_DNA"/>
</dbReference>
<dbReference type="AlphaFoldDB" id="A0A3P3VTG4"/>